<dbReference type="EMBL" id="LGTZ01000127">
    <property type="protein sequence ID" value="OJD27202.1"/>
    <property type="molecule type" value="Genomic_DNA"/>
</dbReference>
<evidence type="ECO:0000313" key="1">
    <source>
        <dbReference type="EMBL" id="OJD27202.1"/>
    </source>
</evidence>
<dbReference type="AlphaFoldDB" id="A0A1J9QGH7"/>
<comment type="caution">
    <text evidence="1">The sequence shown here is derived from an EMBL/GenBank/DDBJ whole genome shotgun (WGS) entry which is preliminary data.</text>
</comment>
<evidence type="ECO:0000313" key="2">
    <source>
        <dbReference type="Proteomes" id="UP000242791"/>
    </source>
</evidence>
<organism evidence="1 2">
    <name type="scientific">Blastomyces percursus</name>
    <dbReference type="NCBI Taxonomy" id="1658174"/>
    <lineage>
        <taxon>Eukaryota</taxon>
        <taxon>Fungi</taxon>
        <taxon>Dikarya</taxon>
        <taxon>Ascomycota</taxon>
        <taxon>Pezizomycotina</taxon>
        <taxon>Eurotiomycetes</taxon>
        <taxon>Eurotiomycetidae</taxon>
        <taxon>Onygenales</taxon>
        <taxon>Ajellomycetaceae</taxon>
        <taxon>Blastomyces</taxon>
    </lineage>
</organism>
<sequence>MRRSQTEADRIQRGFCYIDMPHLYSHPNLANETSKVQDPIVKDRPAGQLVAPLISNSLFWVRSQSLIHYFLEACGIIGNTRATKSWDEDEKINDVIAIMKSKFSSSMDEPPGLGPFNTPHTMQSFLFMFNHPYFRDRVKRIIGKAKPDQGHAIEEEDYRSVKLIGIAKYLLSVLDELYYKLTLLLPWSFFDLTAHHLPYLARKKRQVIQLLLFVIRRRHAPLRVHYHE</sequence>
<keyword evidence="2" id="KW-1185">Reference proteome</keyword>
<name>A0A1J9QGH7_9EURO</name>
<protein>
    <submittedName>
        <fullName evidence="1">Uncharacterized protein</fullName>
    </submittedName>
</protein>
<gene>
    <name evidence="1" type="ORF">ACJ73_01407</name>
</gene>
<dbReference type="Proteomes" id="UP000242791">
    <property type="component" value="Unassembled WGS sequence"/>
</dbReference>
<dbReference type="VEuPathDB" id="FungiDB:ACJ73_01407"/>
<reference evidence="1 2" key="1">
    <citation type="submission" date="2015-08" db="EMBL/GenBank/DDBJ databases">
        <title>Emmonsia species relationships and genome sequence.</title>
        <authorList>
            <person name="Cuomo C.A."/>
            <person name="Schwartz I.S."/>
            <person name="Kenyon C."/>
            <person name="De Hoog G.S."/>
            <person name="Govender N.P."/>
            <person name="Botha A."/>
            <person name="Moreno L."/>
            <person name="De Vries M."/>
            <person name="Munoz J.F."/>
            <person name="Stielow J.B."/>
        </authorList>
    </citation>
    <scope>NUCLEOTIDE SEQUENCE [LARGE SCALE GENOMIC DNA]</scope>
    <source>
        <strain evidence="1 2">EI222</strain>
    </source>
</reference>
<proteinExistence type="predicted"/>
<accession>A0A1J9QGH7</accession>